<dbReference type="InterPro" id="IPR022172">
    <property type="entry name" value="DUF3703"/>
</dbReference>
<reference evidence="1 2" key="1">
    <citation type="submission" date="2019-02" db="EMBL/GenBank/DDBJ databases">
        <title>Aquabacterium sp. strain KMB7.</title>
        <authorList>
            <person name="Chen W.-M."/>
        </authorList>
    </citation>
    <scope>NUCLEOTIDE SEQUENCE [LARGE SCALE GENOMIC DNA]</scope>
    <source>
        <strain evidence="1 2">KMB7</strain>
    </source>
</reference>
<dbReference type="EMBL" id="SIXI01000003">
    <property type="protein sequence ID" value="TBO31529.1"/>
    <property type="molecule type" value="Genomic_DNA"/>
</dbReference>
<dbReference type="AlphaFoldDB" id="A0A4Q9H534"/>
<protein>
    <submittedName>
        <fullName evidence="1">DUF3703 domain-containing protein</fullName>
    </submittedName>
</protein>
<organism evidence="1 2">
    <name type="scientific">Aquabacterium lacunae</name>
    <dbReference type="NCBI Taxonomy" id="2528630"/>
    <lineage>
        <taxon>Bacteria</taxon>
        <taxon>Pseudomonadati</taxon>
        <taxon>Pseudomonadota</taxon>
        <taxon>Betaproteobacteria</taxon>
        <taxon>Burkholderiales</taxon>
        <taxon>Aquabacterium</taxon>
    </lineage>
</organism>
<name>A0A4Q9H534_9BURK</name>
<accession>A0A4Q9H534</accession>
<evidence type="ECO:0000313" key="1">
    <source>
        <dbReference type="EMBL" id="TBO31529.1"/>
    </source>
</evidence>
<comment type="caution">
    <text evidence="1">The sequence shown here is derived from an EMBL/GenBank/DDBJ whole genome shotgun (WGS) entry which is preliminary data.</text>
</comment>
<dbReference type="OrthoDB" id="330101at2"/>
<dbReference type="Proteomes" id="UP000292120">
    <property type="component" value="Unassembled WGS sequence"/>
</dbReference>
<keyword evidence="2" id="KW-1185">Reference proteome</keyword>
<gene>
    <name evidence="1" type="ORF">EYS42_08150</name>
</gene>
<sequence length="116" mass="13217">MHRNLWNARAFERLLAGASHCRSSEQAWLHLEAAHVVGQMRWKPHLAVHCHMLVRACRERNVAEVLGQAFRLGLVPLGHLFQRLPRGNTGRSHVSAFQTMVVRPELLMLIDRMGAP</sequence>
<proteinExistence type="predicted"/>
<dbReference type="RefSeq" id="WP_130967983.1">
    <property type="nucleotide sequence ID" value="NZ_SIXI01000003.1"/>
</dbReference>
<dbReference type="Pfam" id="PF12487">
    <property type="entry name" value="DUF3703"/>
    <property type="match status" value="1"/>
</dbReference>
<evidence type="ECO:0000313" key="2">
    <source>
        <dbReference type="Proteomes" id="UP000292120"/>
    </source>
</evidence>